<dbReference type="UniPathway" id="UPA00242"/>
<dbReference type="PANTHER" id="PTHR10091:SF0">
    <property type="entry name" value="GALACTOSE MUTAROTASE"/>
    <property type="match status" value="1"/>
</dbReference>
<dbReference type="GO" id="GO:0030246">
    <property type="term" value="F:carbohydrate binding"/>
    <property type="evidence" value="ECO:0007669"/>
    <property type="project" value="InterPro"/>
</dbReference>
<dbReference type="InterPro" id="IPR047215">
    <property type="entry name" value="Galactose_mutarotase-like"/>
</dbReference>
<dbReference type="Proteomes" id="UP000523161">
    <property type="component" value="Unassembled WGS sequence"/>
</dbReference>
<evidence type="ECO:0000256" key="6">
    <source>
        <dbReference type="PIRSR" id="PIRSR005096-3"/>
    </source>
</evidence>
<dbReference type="InterPro" id="IPR008183">
    <property type="entry name" value="Aldose_1/G6P_1-epimerase"/>
</dbReference>
<keyword evidence="3" id="KW-0413">Isomerase</keyword>
<reference evidence="7 8" key="1">
    <citation type="submission" date="2020-06" db="EMBL/GenBank/DDBJ databases">
        <title>Rheinheimera sp. nov., a marine bacterium isolated from coastal.</title>
        <authorList>
            <person name="Yu Q."/>
            <person name="Qi Y."/>
            <person name="Pu J."/>
        </authorList>
    </citation>
    <scope>NUCLEOTIDE SEQUENCE [LARGE SCALE GENOMIC DNA]</scope>
    <source>
        <strain evidence="7 8">YQF-2</strain>
    </source>
</reference>
<gene>
    <name evidence="7" type="ORF">HRH59_04430</name>
</gene>
<evidence type="ECO:0000256" key="5">
    <source>
        <dbReference type="PIRSR" id="PIRSR005096-1"/>
    </source>
</evidence>
<feature type="binding site" evidence="6">
    <location>
        <begin position="63"/>
        <end position="64"/>
    </location>
    <ligand>
        <name>beta-D-galactose</name>
        <dbReference type="ChEBI" id="CHEBI:27667"/>
    </ligand>
</feature>
<feature type="binding site" evidence="6">
    <location>
        <begin position="160"/>
        <end position="162"/>
    </location>
    <ligand>
        <name>beta-D-galactose</name>
        <dbReference type="ChEBI" id="CHEBI:27667"/>
    </ligand>
</feature>
<evidence type="ECO:0000256" key="4">
    <source>
        <dbReference type="ARBA" id="ARBA00023277"/>
    </source>
</evidence>
<organism evidence="7 8">
    <name type="scientific">Rheinheimera lutimaris</name>
    <dbReference type="NCBI Taxonomy" id="2740584"/>
    <lineage>
        <taxon>Bacteria</taxon>
        <taxon>Pseudomonadati</taxon>
        <taxon>Pseudomonadota</taxon>
        <taxon>Gammaproteobacteria</taxon>
        <taxon>Chromatiales</taxon>
        <taxon>Chromatiaceae</taxon>
        <taxon>Rheinheimera</taxon>
    </lineage>
</organism>
<dbReference type="SUPFAM" id="SSF74650">
    <property type="entry name" value="Galactose mutarotase-like"/>
    <property type="match status" value="1"/>
</dbReference>
<comment type="similarity">
    <text evidence="2">Belongs to the aldose epimerase family.</text>
</comment>
<evidence type="ECO:0000256" key="3">
    <source>
        <dbReference type="ARBA" id="ARBA00023235"/>
    </source>
</evidence>
<proteinExistence type="inferred from homology"/>
<dbReference type="RefSeq" id="WP_173500063.1">
    <property type="nucleotide sequence ID" value="NZ_JABSOD010000003.1"/>
</dbReference>
<evidence type="ECO:0000313" key="7">
    <source>
        <dbReference type="EMBL" id="NRQ41818.1"/>
    </source>
</evidence>
<feature type="active site" description="Proton acceptor" evidence="5">
    <location>
        <position position="274"/>
    </location>
</feature>
<comment type="pathway">
    <text evidence="1">Carbohydrate metabolism; hexose metabolism.</text>
</comment>
<evidence type="ECO:0000313" key="8">
    <source>
        <dbReference type="Proteomes" id="UP000523161"/>
    </source>
</evidence>
<dbReference type="GO" id="GO:0033499">
    <property type="term" value="P:galactose catabolic process via UDP-galactose, Leloir pathway"/>
    <property type="evidence" value="ECO:0007669"/>
    <property type="project" value="TreeGrafter"/>
</dbReference>
<dbReference type="EMBL" id="JABSOD010000003">
    <property type="protein sequence ID" value="NRQ41818.1"/>
    <property type="molecule type" value="Genomic_DNA"/>
</dbReference>
<comment type="caution">
    <text evidence="7">The sequence shown here is derived from an EMBL/GenBank/DDBJ whole genome shotgun (WGS) entry which is preliminary data.</text>
</comment>
<keyword evidence="4" id="KW-0119">Carbohydrate metabolism</keyword>
<dbReference type="PIRSF" id="PIRSF005096">
    <property type="entry name" value="GALM"/>
    <property type="match status" value="1"/>
</dbReference>
<dbReference type="GO" id="GO:0006006">
    <property type="term" value="P:glucose metabolic process"/>
    <property type="evidence" value="ECO:0007669"/>
    <property type="project" value="TreeGrafter"/>
</dbReference>
<dbReference type="PANTHER" id="PTHR10091">
    <property type="entry name" value="ALDOSE-1-EPIMERASE"/>
    <property type="match status" value="1"/>
</dbReference>
<protein>
    <submittedName>
        <fullName evidence="7">Galactose mutarotase</fullName>
    </submittedName>
</protein>
<dbReference type="GO" id="GO:0004034">
    <property type="term" value="F:aldose 1-epimerase activity"/>
    <property type="evidence" value="ECO:0007669"/>
    <property type="project" value="TreeGrafter"/>
</dbReference>
<evidence type="ECO:0000256" key="2">
    <source>
        <dbReference type="ARBA" id="ARBA00006206"/>
    </source>
</evidence>
<name>A0A7Y5EK74_9GAMM</name>
<dbReference type="Pfam" id="PF01263">
    <property type="entry name" value="Aldose_epim"/>
    <property type="match status" value="1"/>
</dbReference>
<feature type="active site" description="Proton donor" evidence="5">
    <location>
        <position position="160"/>
    </location>
</feature>
<dbReference type="AlphaFoldDB" id="A0A7Y5EK74"/>
<accession>A0A7Y5EK74</accession>
<evidence type="ECO:0000256" key="1">
    <source>
        <dbReference type="ARBA" id="ARBA00005028"/>
    </source>
</evidence>
<dbReference type="CDD" id="cd09019">
    <property type="entry name" value="galactose_mutarotase_like"/>
    <property type="match status" value="1"/>
</dbReference>
<dbReference type="InterPro" id="IPR011013">
    <property type="entry name" value="Gal_mutarotase_sf_dom"/>
</dbReference>
<dbReference type="InterPro" id="IPR015443">
    <property type="entry name" value="Aldose_1-epimerase"/>
</dbReference>
<keyword evidence="8" id="KW-1185">Reference proteome</keyword>
<dbReference type="Gene3D" id="2.70.98.10">
    <property type="match status" value="1"/>
</dbReference>
<dbReference type="InterPro" id="IPR014718">
    <property type="entry name" value="GH-type_carb-bd"/>
</dbReference>
<sequence length="309" mass="34209">MQQFTLTNLSGDRLTILEHGAGMQSWSVPLGNSRRELILGYANPQQYLQDNSYLGAVVGPYANRIGGGLLLLGQQQYQLQQNEGRHHLHGGANGLHRQQWQALQHNSSSVKLCCTLADGHSGYPGPTEFSVLYQLNADSSLDVTLQARSVQLTLAGPTLHPYFNLSGKAEPINQHQLWLNAEHYTPTDSGKIPTGQLLPVEDSALDFRHCKTIGTVQLDHNLVVSGNMQQTAAILTSPDQQLRLRLSSDYPGLQVYSGDYLAAPFSPRQGICLEPQFYPDAPNHSHFPCRYTSPEQPFVAHIRYQVEKS</sequence>